<keyword evidence="6" id="KW-1185">Reference proteome</keyword>
<dbReference type="InterPro" id="IPR015927">
    <property type="entry name" value="Peptidase_S24_S26A/B/C"/>
</dbReference>
<reference evidence="5" key="1">
    <citation type="journal article" date="2022" name="Environ. Microbiol.">
        <title>Geoalkalibacter halelectricus SAP #1 sp. nov. possessing extracellular electron transfer and mineral#reducing capabilities from a haloalkaline environment.</title>
        <authorList>
            <person name="Yadav S."/>
            <person name="Singh R."/>
            <person name="Sundharam S.S."/>
            <person name="Chaudhary S."/>
            <person name="Krishnamurthi S."/>
            <person name="Patil S.A."/>
        </authorList>
    </citation>
    <scope>NUCLEOTIDE SEQUENCE</scope>
    <source>
        <strain evidence="5">SAP-1</strain>
    </source>
</reference>
<dbReference type="SMART" id="SM00530">
    <property type="entry name" value="HTH_XRE"/>
    <property type="match status" value="1"/>
</dbReference>
<feature type="domain" description="HTH cro/C1-type" evidence="4">
    <location>
        <begin position="14"/>
        <end position="60"/>
    </location>
</feature>
<dbReference type="CDD" id="cd00093">
    <property type="entry name" value="HTH_XRE"/>
    <property type="match status" value="1"/>
</dbReference>
<dbReference type="InterPro" id="IPR001387">
    <property type="entry name" value="Cro/C1-type_HTH"/>
</dbReference>
<dbReference type="InterPro" id="IPR036286">
    <property type="entry name" value="LexA/Signal_pep-like_sf"/>
</dbReference>
<keyword evidence="3" id="KW-0804">Transcription</keyword>
<evidence type="ECO:0000256" key="3">
    <source>
        <dbReference type="ARBA" id="ARBA00023163"/>
    </source>
</evidence>
<keyword evidence="2" id="KW-0238">DNA-binding</keyword>
<evidence type="ECO:0000256" key="2">
    <source>
        <dbReference type="ARBA" id="ARBA00023125"/>
    </source>
</evidence>
<evidence type="ECO:0000256" key="1">
    <source>
        <dbReference type="ARBA" id="ARBA00023015"/>
    </source>
</evidence>
<dbReference type="RefSeq" id="WP_260747835.1">
    <property type="nucleotide sequence ID" value="NZ_CP092109.1"/>
</dbReference>
<dbReference type="CDD" id="cd06529">
    <property type="entry name" value="S24_LexA-like"/>
    <property type="match status" value="1"/>
</dbReference>
<dbReference type="PROSITE" id="PS50943">
    <property type="entry name" value="HTH_CROC1"/>
    <property type="match status" value="1"/>
</dbReference>
<evidence type="ECO:0000313" key="5">
    <source>
        <dbReference type="EMBL" id="UWZ79483.1"/>
    </source>
</evidence>
<dbReference type="Pfam" id="PF12844">
    <property type="entry name" value="HTH_19"/>
    <property type="match status" value="1"/>
</dbReference>
<proteinExistence type="predicted"/>
<dbReference type="EMBL" id="CP092109">
    <property type="protein sequence ID" value="UWZ79483.1"/>
    <property type="molecule type" value="Genomic_DNA"/>
</dbReference>
<dbReference type="Pfam" id="PF00717">
    <property type="entry name" value="Peptidase_S24"/>
    <property type="match status" value="1"/>
</dbReference>
<dbReference type="Gene3D" id="1.10.260.40">
    <property type="entry name" value="lambda repressor-like DNA-binding domains"/>
    <property type="match status" value="1"/>
</dbReference>
<dbReference type="SUPFAM" id="SSF47413">
    <property type="entry name" value="lambda repressor-like DNA-binding domains"/>
    <property type="match status" value="1"/>
</dbReference>
<dbReference type="SUPFAM" id="SSF51306">
    <property type="entry name" value="LexA/Signal peptidase"/>
    <property type="match status" value="1"/>
</dbReference>
<dbReference type="InterPro" id="IPR010982">
    <property type="entry name" value="Lambda_DNA-bd_dom_sf"/>
</dbReference>
<dbReference type="PANTHER" id="PTHR40661">
    <property type="match status" value="1"/>
</dbReference>
<keyword evidence="1" id="KW-0805">Transcription regulation</keyword>
<sequence>MSLGERLREVRGALTQVEMAEKLGAHKNTLAAWERDERLPDAGALIKLLEIYPKLNPNWLLTGRGTLEVNQPADVGYVMTPRHDVSSGAGGEALTMNEQVVDYVTFRKDWLQGTLGLAPKSFSLIEVKGDSMRPTLSDGDLVVVDLQTTRVEDNAIYVLQFDGSLLVKRIQRKLDGSVVVRSDNPLYEPETLKSSQAEDLQVIGRVVWMGVKV</sequence>
<evidence type="ECO:0000313" key="6">
    <source>
        <dbReference type="Proteomes" id="UP001060414"/>
    </source>
</evidence>
<organism evidence="5 6">
    <name type="scientific">Geoalkalibacter halelectricus</name>
    <dbReference type="NCBI Taxonomy" id="2847045"/>
    <lineage>
        <taxon>Bacteria</taxon>
        <taxon>Pseudomonadati</taxon>
        <taxon>Thermodesulfobacteriota</taxon>
        <taxon>Desulfuromonadia</taxon>
        <taxon>Desulfuromonadales</taxon>
        <taxon>Geoalkalibacteraceae</taxon>
        <taxon>Geoalkalibacter</taxon>
    </lineage>
</organism>
<dbReference type="PANTHER" id="PTHR40661:SF3">
    <property type="entry name" value="FELS-1 PROPHAGE TRANSCRIPTIONAL REGULATOR"/>
    <property type="match status" value="1"/>
</dbReference>
<accession>A0ABY5ZK26</accession>
<gene>
    <name evidence="5" type="ORF">L9S41_17635</name>
</gene>
<protein>
    <submittedName>
        <fullName evidence="5">Helix-turn-helix domain-containing protein</fullName>
    </submittedName>
</protein>
<evidence type="ECO:0000259" key="4">
    <source>
        <dbReference type="PROSITE" id="PS50943"/>
    </source>
</evidence>
<dbReference type="Gene3D" id="2.10.109.10">
    <property type="entry name" value="Umud Fragment, subunit A"/>
    <property type="match status" value="1"/>
</dbReference>
<dbReference type="InterPro" id="IPR039418">
    <property type="entry name" value="LexA-like"/>
</dbReference>
<dbReference type="Proteomes" id="UP001060414">
    <property type="component" value="Chromosome"/>
</dbReference>
<name>A0ABY5ZK26_9BACT</name>